<evidence type="ECO:0000313" key="3">
    <source>
        <dbReference type="Proteomes" id="UP000314294"/>
    </source>
</evidence>
<dbReference type="EMBL" id="SRLO01000060">
    <property type="protein sequence ID" value="TNN79917.1"/>
    <property type="molecule type" value="Genomic_DNA"/>
</dbReference>
<feature type="region of interest" description="Disordered" evidence="1">
    <location>
        <begin position="260"/>
        <end position="285"/>
    </location>
</feature>
<feature type="compositionally biased region" description="Basic residues" evidence="1">
    <location>
        <begin position="1"/>
        <end position="16"/>
    </location>
</feature>
<feature type="region of interest" description="Disordered" evidence="1">
    <location>
        <begin position="164"/>
        <end position="185"/>
    </location>
</feature>
<feature type="region of interest" description="Disordered" evidence="1">
    <location>
        <begin position="1"/>
        <end position="43"/>
    </location>
</feature>
<protein>
    <submittedName>
        <fullName evidence="2">Uncharacterized protein</fullName>
    </submittedName>
</protein>
<reference evidence="2 3" key="1">
    <citation type="submission" date="2019-03" db="EMBL/GenBank/DDBJ databases">
        <title>First draft genome of Liparis tanakae, snailfish: a comprehensive survey of snailfish specific genes.</title>
        <authorList>
            <person name="Kim W."/>
            <person name="Song I."/>
            <person name="Jeong J.-H."/>
            <person name="Kim D."/>
            <person name="Kim S."/>
            <person name="Ryu S."/>
            <person name="Song J.Y."/>
            <person name="Lee S.K."/>
        </authorList>
    </citation>
    <scope>NUCLEOTIDE SEQUENCE [LARGE SCALE GENOMIC DNA]</scope>
    <source>
        <tissue evidence="2">Muscle</tissue>
    </source>
</reference>
<dbReference type="Proteomes" id="UP000314294">
    <property type="component" value="Unassembled WGS sequence"/>
</dbReference>
<evidence type="ECO:0000313" key="2">
    <source>
        <dbReference type="EMBL" id="TNN79917.1"/>
    </source>
</evidence>
<name>A0A4Z2IQ49_9TELE</name>
<organism evidence="2 3">
    <name type="scientific">Liparis tanakae</name>
    <name type="common">Tanaka's snailfish</name>
    <dbReference type="NCBI Taxonomy" id="230148"/>
    <lineage>
        <taxon>Eukaryota</taxon>
        <taxon>Metazoa</taxon>
        <taxon>Chordata</taxon>
        <taxon>Craniata</taxon>
        <taxon>Vertebrata</taxon>
        <taxon>Euteleostomi</taxon>
        <taxon>Actinopterygii</taxon>
        <taxon>Neopterygii</taxon>
        <taxon>Teleostei</taxon>
        <taxon>Neoteleostei</taxon>
        <taxon>Acanthomorphata</taxon>
        <taxon>Eupercaria</taxon>
        <taxon>Perciformes</taxon>
        <taxon>Cottioidei</taxon>
        <taxon>Cottales</taxon>
        <taxon>Liparidae</taxon>
        <taxon>Liparis</taxon>
    </lineage>
</organism>
<sequence length="391" mass="42330">MKRTFKSRSPPPRRARLALEQQRGAEDGSGSERRTRLDVPVPGGPDDVFVGSLGIGGGVLSQLLRPVRVLQRRQRGRVFSGRRRALGSQREKPRPLLARGRVLAVAVLLQSADAELGFLQQLRQQRLALRPAVLLGSAHADLSPLAARPAAEVVRGRLPDALRRRSQGDEVRRGRRGRGAGGMPRGRVRLADVRLDAAAAFPRRALGRRDVSADGRRDAAGVSVLGEQRQGAFAGARGVRAFDLELGKPRRLHLQLHLVGQRRQSGAAPLPTRPRRAPRRGEPSGFVPVAQASGRLPLLAVGRLPEASGEDASSPDFEGFREKLMFILMPPLNWVFTTAASTMSMASSSVELKRDESSCCESPWELESVSEVRVGSARTASLVSVSTGSRL</sequence>
<evidence type="ECO:0000256" key="1">
    <source>
        <dbReference type="SAM" id="MobiDB-lite"/>
    </source>
</evidence>
<comment type="caution">
    <text evidence="2">The sequence shown here is derived from an EMBL/GenBank/DDBJ whole genome shotgun (WGS) entry which is preliminary data.</text>
</comment>
<accession>A0A4Z2IQ49</accession>
<keyword evidence="3" id="KW-1185">Reference proteome</keyword>
<feature type="compositionally biased region" description="Basic and acidic residues" evidence="1">
    <location>
        <begin position="23"/>
        <end position="37"/>
    </location>
</feature>
<gene>
    <name evidence="2" type="ORF">EYF80_009954</name>
</gene>
<dbReference type="AlphaFoldDB" id="A0A4Z2IQ49"/>
<proteinExistence type="predicted"/>